<organism evidence="6 7">
    <name type="scientific">Paracoccus chinensis</name>
    <dbReference type="NCBI Taxonomy" id="525640"/>
    <lineage>
        <taxon>Bacteria</taxon>
        <taxon>Pseudomonadati</taxon>
        <taxon>Pseudomonadota</taxon>
        <taxon>Alphaproteobacteria</taxon>
        <taxon>Rhodobacterales</taxon>
        <taxon>Paracoccaceae</taxon>
        <taxon>Paracoccus</taxon>
    </lineage>
</organism>
<dbReference type="PANTHER" id="PTHR42813:SF4">
    <property type="entry name" value="NADP-DEPENDENT ISOPROPANOL DEHYDROGENASE"/>
    <property type="match status" value="1"/>
</dbReference>
<comment type="cofactor">
    <cofactor evidence="1">
        <name>Zn(2+)</name>
        <dbReference type="ChEBI" id="CHEBI:29105"/>
    </cofactor>
</comment>
<dbReference type="GO" id="GO:0046872">
    <property type="term" value="F:metal ion binding"/>
    <property type="evidence" value="ECO:0007669"/>
    <property type="project" value="UniProtKB-KW"/>
</dbReference>
<evidence type="ECO:0000256" key="1">
    <source>
        <dbReference type="ARBA" id="ARBA00001947"/>
    </source>
</evidence>
<evidence type="ECO:0000256" key="3">
    <source>
        <dbReference type="ARBA" id="ARBA00022723"/>
    </source>
</evidence>
<feature type="domain" description="Alcohol dehydrogenase-like C-terminal" evidence="5">
    <location>
        <begin position="80"/>
        <end position="182"/>
    </location>
</feature>
<accession>A0A1G9JRW1</accession>
<dbReference type="InterPro" id="IPR036291">
    <property type="entry name" value="NAD(P)-bd_dom_sf"/>
</dbReference>
<dbReference type="RefSeq" id="WP_217629713.1">
    <property type="nucleotide sequence ID" value="NZ_FNGE01000010.1"/>
</dbReference>
<reference evidence="7" key="1">
    <citation type="submission" date="2016-10" db="EMBL/GenBank/DDBJ databases">
        <authorList>
            <person name="Varghese N."/>
            <person name="Submissions S."/>
        </authorList>
    </citation>
    <scope>NUCLEOTIDE SEQUENCE [LARGE SCALE GENOMIC DNA]</scope>
    <source>
        <strain evidence="7">CGMCC 1.7655</strain>
    </source>
</reference>
<evidence type="ECO:0000313" key="7">
    <source>
        <dbReference type="Proteomes" id="UP000199555"/>
    </source>
</evidence>
<keyword evidence="4" id="KW-0862">Zinc</keyword>
<proteinExistence type="inferred from homology"/>
<evidence type="ECO:0000259" key="5">
    <source>
        <dbReference type="Pfam" id="PF00107"/>
    </source>
</evidence>
<dbReference type="AlphaFoldDB" id="A0A1G9JRW1"/>
<keyword evidence="3" id="KW-0479">Metal-binding</keyword>
<keyword evidence="7" id="KW-1185">Reference proteome</keyword>
<dbReference type="PANTHER" id="PTHR42813">
    <property type="entry name" value="ZINC-TYPE ALCOHOL DEHYDROGENASE-LIKE"/>
    <property type="match status" value="1"/>
</dbReference>
<dbReference type="Gene3D" id="3.40.50.720">
    <property type="entry name" value="NAD(P)-binding Rossmann-like Domain"/>
    <property type="match status" value="1"/>
</dbReference>
<dbReference type="Gene3D" id="3.90.180.10">
    <property type="entry name" value="Medium-chain alcohol dehydrogenases, catalytic domain"/>
    <property type="match status" value="1"/>
</dbReference>
<comment type="similarity">
    <text evidence="2">Belongs to the zinc-containing alcohol dehydrogenase family.</text>
</comment>
<dbReference type="Proteomes" id="UP000199555">
    <property type="component" value="Unassembled WGS sequence"/>
</dbReference>
<evidence type="ECO:0000256" key="4">
    <source>
        <dbReference type="ARBA" id="ARBA00022833"/>
    </source>
</evidence>
<dbReference type="STRING" id="525640.SAMN04487971_11017"/>
<name>A0A1G9JRW1_9RHOB</name>
<dbReference type="SUPFAM" id="SSF51735">
    <property type="entry name" value="NAD(P)-binding Rossmann-fold domains"/>
    <property type="match status" value="1"/>
</dbReference>
<protein>
    <submittedName>
        <fullName evidence="6">Zinc-binding dehydrogenase</fullName>
    </submittedName>
</protein>
<dbReference type="EMBL" id="FNGE01000010">
    <property type="protein sequence ID" value="SDL39945.1"/>
    <property type="molecule type" value="Genomic_DNA"/>
</dbReference>
<dbReference type="InterPro" id="IPR013149">
    <property type="entry name" value="ADH-like_C"/>
</dbReference>
<sequence length="197" mass="21040">MGGWKIGNTIDRTQAEYVLVLDAMANLAPVPDSLTDEQVSMCPDIMSTRFSGAESGKIRIGDTVTVFAPGAIGFAPLLARARLMGATTIIGVDSVPARMETARRMGADHVIDFKQADPVAEITRLTDGRSVDVAIEALVRQETFEAALRVLRPGGRLFSLGVSSGDLTIPLGPFWRDWVTIRLLQRSAPAGRSACGA</sequence>
<gene>
    <name evidence="6" type="ORF">SAMN04487971_11017</name>
</gene>
<evidence type="ECO:0000313" key="6">
    <source>
        <dbReference type="EMBL" id="SDL39945.1"/>
    </source>
</evidence>
<evidence type="ECO:0000256" key="2">
    <source>
        <dbReference type="ARBA" id="ARBA00008072"/>
    </source>
</evidence>
<dbReference type="Pfam" id="PF00107">
    <property type="entry name" value="ADH_zinc_N"/>
    <property type="match status" value="1"/>
</dbReference>